<sequence>MAEMIPDQLPHRASKGEERLFKLLKRLPDNYIVYYEPIVENRYPDFVIICPDMGLMIIEVKGWYAKEIIATDHNSVLIKGQHGEVRYNHPVRQARDYMLSLMDQCRENPSCRRLLVKEGEQQNKFIFPFGHFAVLSNITSDHLLNHPAGDLTSIFSVEKNITRDVLMEWADNDDLSENDVCKILQDKFNPYWKIPVLTEEQIDVLRSIIHPEIIISTSNKSESSATTCGLKVLDLKQEQNARKIGDGHRIIFGVAGSGKTVLLISKARLISTQHPNDNVLLLCYNVALAVYLKSCLVNCSNITVMHFDGWSKRNGVVRRNNESSESLGRRLLQVLEDGNGDARKYQLVMIDEAQDFDATWFRCVLESMEDPYDGDLIIVGDGNQGLYVNRAISWSDIGIQARGRTIYKKFDLDKNYRNYREIIELAALFAHRGDTEGSEEKNGILSILVDPNKCQRPTGIKPFLIKSNTRYEENTRILKVVKDLLDGRWFGHVIEPLNPKTDPNSIGILYPYLNKQDQGVFSDLLKSLEELCPVIWVNRDQESRKRISEPGIKVQTMHSAKGLQYRAVILLWADHLPIPFGNTDEESDRRLLYVALTRSEDYLAISSSSPSKFLNEIEQSNKAMHA</sequence>
<name>A0A1H2YG56_9PROT</name>
<dbReference type="GO" id="GO:0043138">
    <property type="term" value="F:3'-5' DNA helicase activity"/>
    <property type="evidence" value="ECO:0007669"/>
    <property type="project" value="TreeGrafter"/>
</dbReference>
<dbReference type="InterPro" id="IPR014017">
    <property type="entry name" value="DNA_helicase_UvrD-like_C"/>
</dbReference>
<dbReference type="Pfam" id="PF08378">
    <property type="entry name" value="NERD"/>
    <property type="match status" value="1"/>
</dbReference>
<evidence type="ECO:0000256" key="1">
    <source>
        <dbReference type="ARBA" id="ARBA00022741"/>
    </source>
</evidence>
<feature type="domain" description="UvrD-like helicase C-terminal" evidence="7">
    <location>
        <begin position="538"/>
        <end position="608"/>
    </location>
</feature>
<evidence type="ECO:0000256" key="4">
    <source>
        <dbReference type="ARBA" id="ARBA00022840"/>
    </source>
</evidence>
<keyword evidence="4" id="KW-0067">ATP-binding</keyword>
<dbReference type="Pfam" id="PF13245">
    <property type="entry name" value="AAA_19"/>
    <property type="match status" value="1"/>
</dbReference>
<keyword evidence="2" id="KW-0378">Hydrolase</keyword>
<proteinExistence type="predicted"/>
<dbReference type="PANTHER" id="PTHR11070">
    <property type="entry name" value="UVRD / RECB / PCRA DNA HELICASE FAMILY MEMBER"/>
    <property type="match status" value="1"/>
</dbReference>
<dbReference type="PANTHER" id="PTHR11070:SF2">
    <property type="entry name" value="ATP-DEPENDENT DNA HELICASE SRS2"/>
    <property type="match status" value="1"/>
</dbReference>
<evidence type="ECO:0000313" key="8">
    <source>
        <dbReference type="EMBL" id="SDX04183.1"/>
    </source>
</evidence>
<dbReference type="GO" id="GO:0003677">
    <property type="term" value="F:DNA binding"/>
    <property type="evidence" value="ECO:0007669"/>
    <property type="project" value="InterPro"/>
</dbReference>
<accession>A0A1H2YG56</accession>
<dbReference type="EMBL" id="FNNH01000051">
    <property type="protein sequence ID" value="SDX04183.1"/>
    <property type="molecule type" value="Genomic_DNA"/>
</dbReference>
<dbReference type="InterPro" id="IPR000212">
    <property type="entry name" value="DNA_helicase_UvrD/REP"/>
</dbReference>
<evidence type="ECO:0000256" key="3">
    <source>
        <dbReference type="ARBA" id="ARBA00022806"/>
    </source>
</evidence>
<dbReference type="GO" id="GO:0016787">
    <property type="term" value="F:hydrolase activity"/>
    <property type="evidence" value="ECO:0007669"/>
    <property type="project" value="UniProtKB-KW"/>
</dbReference>
<evidence type="ECO:0000256" key="5">
    <source>
        <dbReference type="ARBA" id="ARBA00034923"/>
    </source>
</evidence>
<dbReference type="RefSeq" id="WP_074667937.1">
    <property type="nucleotide sequence ID" value="NZ_FNNH01000051.1"/>
</dbReference>
<evidence type="ECO:0000259" key="6">
    <source>
        <dbReference type="Pfam" id="PF08378"/>
    </source>
</evidence>
<dbReference type="Gene3D" id="3.40.50.300">
    <property type="entry name" value="P-loop containing nucleotide triphosphate hydrolases"/>
    <property type="match status" value="2"/>
</dbReference>
<dbReference type="GO" id="GO:0005524">
    <property type="term" value="F:ATP binding"/>
    <property type="evidence" value="ECO:0007669"/>
    <property type="project" value="UniProtKB-KW"/>
</dbReference>
<protein>
    <recommendedName>
        <fullName evidence="5">DNA 3'-5' helicase II</fullName>
    </recommendedName>
</protein>
<dbReference type="InterPro" id="IPR027417">
    <property type="entry name" value="P-loop_NTPase"/>
</dbReference>
<keyword evidence="1" id="KW-0547">Nucleotide-binding</keyword>
<dbReference type="Proteomes" id="UP000183454">
    <property type="component" value="Unassembled WGS sequence"/>
</dbReference>
<gene>
    <name evidence="8" type="ORF">SAMN05421882_105117</name>
</gene>
<evidence type="ECO:0000256" key="2">
    <source>
        <dbReference type="ARBA" id="ARBA00022801"/>
    </source>
</evidence>
<evidence type="ECO:0000259" key="7">
    <source>
        <dbReference type="Pfam" id="PF13361"/>
    </source>
</evidence>
<dbReference type="SUPFAM" id="SSF52540">
    <property type="entry name" value="P-loop containing nucleoside triphosphate hydrolases"/>
    <property type="match status" value="1"/>
</dbReference>
<keyword evidence="3 8" id="KW-0347">Helicase</keyword>
<reference evidence="8 9" key="1">
    <citation type="submission" date="2016-10" db="EMBL/GenBank/DDBJ databases">
        <authorList>
            <person name="de Groot N.N."/>
        </authorList>
    </citation>
    <scope>NUCLEOTIDE SEQUENCE [LARGE SCALE GENOMIC DNA]</scope>
    <source>
        <strain evidence="8 9">Nm110</strain>
    </source>
</reference>
<evidence type="ECO:0000313" key="9">
    <source>
        <dbReference type="Proteomes" id="UP000183454"/>
    </source>
</evidence>
<dbReference type="Pfam" id="PF13361">
    <property type="entry name" value="UvrD_C"/>
    <property type="match status" value="1"/>
</dbReference>
<feature type="domain" description="NERD" evidence="6">
    <location>
        <begin position="14"/>
        <end position="105"/>
    </location>
</feature>
<dbReference type="AlphaFoldDB" id="A0A1H2YG56"/>
<organism evidence="8 9">
    <name type="scientific">Nitrosomonas communis</name>
    <dbReference type="NCBI Taxonomy" id="44574"/>
    <lineage>
        <taxon>Bacteria</taxon>
        <taxon>Pseudomonadati</taxon>
        <taxon>Pseudomonadota</taxon>
        <taxon>Betaproteobacteria</taxon>
        <taxon>Nitrosomonadales</taxon>
        <taxon>Nitrosomonadaceae</taxon>
        <taxon>Nitrosomonas</taxon>
    </lineage>
</organism>
<dbReference type="InterPro" id="IPR011528">
    <property type="entry name" value="NERD"/>
</dbReference>
<dbReference type="GO" id="GO:0000725">
    <property type="term" value="P:recombinational repair"/>
    <property type="evidence" value="ECO:0007669"/>
    <property type="project" value="TreeGrafter"/>
</dbReference>